<reference evidence="1 2" key="1">
    <citation type="submission" date="2019-03" db="EMBL/GenBank/DDBJ databases">
        <title>First draft genome of Liparis tanakae, snailfish: a comprehensive survey of snailfish specific genes.</title>
        <authorList>
            <person name="Kim W."/>
            <person name="Song I."/>
            <person name="Jeong J.-H."/>
            <person name="Kim D."/>
            <person name="Kim S."/>
            <person name="Ryu S."/>
            <person name="Song J.Y."/>
            <person name="Lee S.K."/>
        </authorList>
    </citation>
    <scope>NUCLEOTIDE SEQUENCE [LARGE SCALE GENOMIC DNA]</scope>
    <source>
        <tissue evidence="1">Muscle</tissue>
    </source>
</reference>
<keyword evidence="2" id="KW-1185">Reference proteome</keyword>
<comment type="caution">
    <text evidence="1">The sequence shown here is derived from an EMBL/GenBank/DDBJ whole genome shotgun (WGS) entry which is preliminary data.</text>
</comment>
<proteinExistence type="predicted"/>
<dbReference type="EMBL" id="SRLO01001458">
    <property type="protein sequence ID" value="TNN37671.1"/>
    <property type="molecule type" value="Genomic_DNA"/>
</dbReference>
<dbReference type="AlphaFoldDB" id="A0A4Z2F9Y7"/>
<evidence type="ECO:0000313" key="1">
    <source>
        <dbReference type="EMBL" id="TNN37671.1"/>
    </source>
</evidence>
<organism evidence="1 2">
    <name type="scientific">Liparis tanakae</name>
    <name type="common">Tanaka's snailfish</name>
    <dbReference type="NCBI Taxonomy" id="230148"/>
    <lineage>
        <taxon>Eukaryota</taxon>
        <taxon>Metazoa</taxon>
        <taxon>Chordata</taxon>
        <taxon>Craniata</taxon>
        <taxon>Vertebrata</taxon>
        <taxon>Euteleostomi</taxon>
        <taxon>Actinopterygii</taxon>
        <taxon>Neopterygii</taxon>
        <taxon>Teleostei</taxon>
        <taxon>Neoteleostei</taxon>
        <taxon>Acanthomorphata</taxon>
        <taxon>Eupercaria</taxon>
        <taxon>Perciformes</taxon>
        <taxon>Cottioidei</taxon>
        <taxon>Cottales</taxon>
        <taxon>Liparidae</taxon>
        <taxon>Liparis</taxon>
    </lineage>
</organism>
<accession>A0A4Z2F9Y7</accession>
<protein>
    <submittedName>
        <fullName evidence="1">Uncharacterized protein</fullName>
    </submittedName>
</protein>
<sequence>MKRRTDTENQHTADGFHRDAFSSSRFLSLAFSGHDAAVEVLREGHVALLLVVQHVERVAHGVRVEAALDQLELLLLEGARRLHDNLRRTHSAIGRSFSFFLSFSPFSSLSFSFSLSPICFYPIEFIWHHDSVVVAPNGH</sequence>
<evidence type="ECO:0000313" key="2">
    <source>
        <dbReference type="Proteomes" id="UP000314294"/>
    </source>
</evidence>
<name>A0A4Z2F9Y7_9TELE</name>
<dbReference type="Proteomes" id="UP000314294">
    <property type="component" value="Unassembled WGS sequence"/>
</dbReference>
<gene>
    <name evidence="1" type="ORF">EYF80_052156</name>
</gene>